<keyword evidence="1" id="KW-0472">Membrane</keyword>
<dbReference type="AlphaFoldDB" id="A0A098LLD3"/>
<evidence type="ECO:0000313" key="3">
    <source>
        <dbReference type="Proteomes" id="UP000030185"/>
    </source>
</evidence>
<feature type="transmembrane region" description="Helical" evidence="1">
    <location>
        <begin position="12"/>
        <end position="32"/>
    </location>
</feature>
<comment type="caution">
    <text evidence="2">The sequence shown here is derived from an EMBL/GenBank/DDBJ whole genome shotgun (WGS) entry which is preliminary data.</text>
</comment>
<reference evidence="2 3" key="1">
    <citation type="submission" date="2014-09" db="EMBL/GenBank/DDBJ databases">
        <title>Sporocytophaga myxococcoides PG-01 genome sequencing.</title>
        <authorList>
            <person name="Liu L."/>
            <person name="Gao P.J."/>
            <person name="Chen G.J."/>
            <person name="Wang L.S."/>
        </authorList>
    </citation>
    <scope>NUCLEOTIDE SEQUENCE [LARGE SCALE GENOMIC DNA]</scope>
    <source>
        <strain evidence="2 3">PG-01</strain>
    </source>
</reference>
<feature type="transmembrane region" description="Helical" evidence="1">
    <location>
        <begin position="52"/>
        <end position="71"/>
    </location>
</feature>
<proteinExistence type="predicted"/>
<gene>
    <name evidence="2" type="ORF">MYP_4991</name>
</gene>
<dbReference type="EMBL" id="BBLT01000016">
    <property type="protein sequence ID" value="GAL87760.1"/>
    <property type="molecule type" value="Genomic_DNA"/>
</dbReference>
<organism evidence="2 3">
    <name type="scientific">Sporocytophaga myxococcoides</name>
    <dbReference type="NCBI Taxonomy" id="153721"/>
    <lineage>
        <taxon>Bacteria</taxon>
        <taxon>Pseudomonadati</taxon>
        <taxon>Bacteroidota</taxon>
        <taxon>Cytophagia</taxon>
        <taxon>Cytophagales</taxon>
        <taxon>Cytophagaceae</taxon>
        <taxon>Sporocytophaga</taxon>
    </lineage>
</organism>
<sequence length="144" mass="16190">MIDFNKTPLNNIITGVSFFSLPIYVFFFLFVFKRELITSNDLVTTLLISSGAALPFMLVNFISMSLMAYNFNTDKFQGMLITGNIFGIAFFSLPILLHIFYPITFTFAVRIVVIAQLLWLGITIIANLSASGKKEEKLEPTGQE</sequence>
<feature type="transmembrane region" description="Helical" evidence="1">
    <location>
        <begin position="107"/>
        <end position="128"/>
    </location>
</feature>
<accession>A0A098LLD3</accession>
<keyword evidence="1" id="KW-0812">Transmembrane</keyword>
<name>A0A098LLD3_9BACT</name>
<dbReference type="Proteomes" id="UP000030185">
    <property type="component" value="Unassembled WGS sequence"/>
</dbReference>
<evidence type="ECO:0000313" key="2">
    <source>
        <dbReference type="EMBL" id="GAL87760.1"/>
    </source>
</evidence>
<protein>
    <submittedName>
        <fullName evidence="2">Uncharacterized protein</fullName>
    </submittedName>
</protein>
<dbReference type="RefSeq" id="WP_045469827.1">
    <property type="nucleotide sequence ID" value="NZ_BBLT01000016.1"/>
</dbReference>
<keyword evidence="3" id="KW-1185">Reference proteome</keyword>
<evidence type="ECO:0000256" key="1">
    <source>
        <dbReference type="SAM" id="Phobius"/>
    </source>
</evidence>
<feature type="transmembrane region" description="Helical" evidence="1">
    <location>
        <begin position="78"/>
        <end position="101"/>
    </location>
</feature>
<keyword evidence="1" id="KW-1133">Transmembrane helix</keyword>